<proteinExistence type="predicted"/>
<protein>
    <submittedName>
        <fullName evidence="1">Uncharacterized protein</fullName>
    </submittedName>
</protein>
<reference evidence="1 2" key="1">
    <citation type="submission" date="2019-09" db="EMBL/GenBank/DDBJ databases">
        <authorList>
            <person name="Depoorter E."/>
        </authorList>
    </citation>
    <scope>NUCLEOTIDE SEQUENCE [LARGE SCALE GENOMIC DNA]</scope>
    <source>
        <strain evidence="1">LMG 13014</strain>
    </source>
</reference>
<gene>
    <name evidence="1" type="ORF">BLA13014_05590</name>
</gene>
<sequence>MTFDRNAAEEKFDDFLMVMDEQLDWLSDEAKRRGIELKVGLDDLPNLEKLFDLLSDGKEKDYVSGLVVTFARYLGEIVRECYGGKWALPLDDEKNINFNSPVIVGHTSIEGLEFAPLSVMRAYALRRKPGTLQRAVSAQVNPKPVDLSGLAEE</sequence>
<evidence type="ECO:0000313" key="2">
    <source>
        <dbReference type="Proteomes" id="UP000494261"/>
    </source>
</evidence>
<name>A0A6P2QEI2_9BURK</name>
<accession>A0A6P2QEI2</accession>
<evidence type="ECO:0000313" key="1">
    <source>
        <dbReference type="EMBL" id="VWC18515.1"/>
    </source>
</evidence>
<dbReference type="Proteomes" id="UP000494261">
    <property type="component" value="Unassembled WGS sequence"/>
</dbReference>
<dbReference type="RefSeq" id="WP_175024856.1">
    <property type="nucleotide sequence ID" value="NZ_CABVQC010000047.1"/>
</dbReference>
<dbReference type="AlphaFoldDB" id="A0A6P2QEI2"/>
<organism evidence="1 2">
    <name type="scientific">Burkholderia aenigmatica</name>
    <dbReference type="NCBI Taxonomy" id="2015348"/>
    <lineage>
        <taxon>Bacteria</taxon>
        <taxon>Pseudomonadati</taxon>
        <taxon>Pseudomonadota</taxon>
        <taxon>Betaproteobacteria</taxon>
        <taxon>Burkholderiales</taxon>
        <taxon>Burkholderiaceae</taxon>
        <taxon>Burkholderia</taxon>
        <taxon>Burkholderia cepacia complex</taxon>
    </lineage>
</organism>
<dbReference type="EMBL" id="CABVQC010000047">
    <property type="protein sequence ID" value="VWC18515.1"/>
    <property type="molecule type" value="Genomic_DNA"/>
</dbReference>